<dbReference type="OrthoDB" id="9809796at2"/>
<evidence type="ECO:0000256" key="16">
    <source>
        <dbReference type="ARBA" id="ARBA00047632"/>
    </source>
</evidence>
<evidence type="ECO:0000256" key="18">
    <source>
        <dbReference type="RuleBase" id="RU003664"/>
    </source>
</evidence>
<evidence type="ECO:0000256" key="4">
    <source>
        <dbReference type="ARBA" id="ARBA00010416"/>
    </source>
</evidence>
<dbReference type="UniPathway" id="UPA00219"/>
<evidence type="ECO:0000259" key="19">
    <source>
        <dbReference type="Pfam" id="PF02875"/>
    </source>
</evidence>
<keyword evidence="9 17" id="KW-0547">Nucleotide-binding</keyword>
<protein>
    <recommendedName>
        <fullName evidence="6 17">UDP-N-acetylmuramoylalanine--D-glutamate ligase</fullName>
        <ecNumber evidence="5 17">6.3.2.9</ecNumber>
    </recommendedName>
    <alternativeName>
        <fullName evidence="15 17">D-glutamic acid-adding enzyme</fullName>
    </alternativeName>
    <alternativeName>
        <fullName evidence="14 17">UDP-N-acetylmuramoyl-L-alanyl-D-glutamate synthetase</fullName>
    </alternativeName>
</protein>
<dbReference type="Gene3D" id="3.90.190.20">
    <property type="entry name" value="Mur ligase, C-terminal domain"/>
    <property type="match status" value="1"/>
</dbReference>
<evidence type="ECO:0000256" key="17">
    <source>
        <dbReference type="HAMAP-Rule" id="MF_00639"/>
    </source>
</evidence>
<dbReference type="EMBL" id="FOJY01000002">
    <property type="protein sequence ID" value="SFA80155.1"/>
    <property type="molecule type" value="Genomic_DNA"/>
</dbReference>
<evidence type="ECO:0000259" key="20">
    <source>
        <dbReference type="Pfam" id="PF08245"/>
    </source>
</evidence>
<dbReference type="NCBIfam" id="TIGR01087">
    <property type="entry name" value="murD"/>
    <property type="match status" value="1"/>
</dbReference>
<dbReference type="GO" id="GO:0008764">
    <property type="term" value="F:UDP-N-acetylmuramoylalanine-D-glutamate ligase activity"/>
    <property type="evidence" value="ECO:0007669"/>
    <property type="project" value="UniProtKB-UniRule"/>
</dbReference>
<feature type="domain" description="Mur ligase central" evidence="20">
    <location>
        <begin position="114"/>
        <end position="292"/>
    </location>
</feature>
<feature type="binding site" evidence="17">
    <location>
        <begin position="116"/>
        <end position="122"/>
    </location>
    <ligand>
        <name>ATP</name>
        <dbReference type="ChEBI" id="CHEBI:30616"/>
    </ligand>
</feature>
<dbReference type="GO" id="GO:0005524">
    <property type="term" value="F:ATP binding"/>
    <property type="evidence" value="ECO:0007669"/>
    <property type="project" value="UniProtKB-UniRule"/>
</dbReference>
<evidence type="ECO:0000256" key="2">
    <source>
        <dbReference type="ARBA" id="ARBA00004496"/>
    </source>
</evidence>
<sequence length="451" mass="50226">MDIDNKKFLVFGAGISGIGSCRLLLMNNADTVLYDSNINKDKSEILNKLPESNNFKLILGELTDEIINETDILVLSPGVPTDNEDVLKFKKAGAVVWGEVELAFAFEKGKVMAITGTNGKTTTTSLLGEIMKKYNEKTFVAGNIGIAYTKTVMDTDKDSISVLENSSFQLETIENYHPVVSAILNLTPDHLDRHHTFENYINAKKNITKNQTEADFCILNYEDENVRKIADEIKASVIFFSSKRKLDKGLYTSHDSIIYNDGNKENEICKFDELNILGTHNHENVMAACGMAIAINVPLDVISEVVKSFKAVEHRIEFCGKKNGVYFYNDSKGTNPDAAIKGINAMSRKTCLIGGGYDKNSSYDEWIESFNGKVKLLVLIGQTREKIAQCAKEHGFTDYVFADSLEEAVKICVENAKEDEAVLLSPACASWGMFTNYEERGRLFKELVSKL</sequence>
<evidence type="ECO:0000256" key="9">
    <source>
        <dbReference type="ARBA" id="ARBA00022741"/>
    </source>
</evidence>
<keyword evidence="12 17" id="KW-0573">Peptidoglycan synthesis</keyword>
<proteinExistence type="inferred from homology"/>
<dbReference type="InterPro" id="IPR013221">
    <property type="entry name" value="Mur_ligase_cen"/>
</dbReference>
<keyword evidence="11 17" id="KW-0133">Cell shape</keyword>
<evidence type="ECO:0000256" key="10">
    <source>
        <dbReference type="ARBA" id="ARBA00022840"/>
    </source>
</evidence>
<dbReference type="InterPro" id="IPR005762">
    <property type="entry name" value="MurD"/>
</dbReference>
<dbReference type="InterPro" id="IPR036565">
    <property type="entry name" value="Mur-like_cat_sf"/>
</dbReference>
<comment type="function">
    <text evidence="1 17 18">Cell wall formation. Catalyzes the addition of glutamate to the nucleotide precursor UDP-N-acetylmuramoyl-L-alanine (UMA).</text>
</comment>
<evidence type="ECO:0000256" key="7">
    <source>
        <dbReference type="ARBA" id="ARBA00022490"/>
    </source>
</evidence>
<organism evidence="21 22">
    <name type="scientific">Acetitomaculum ruminis DSM 5522</name>
    <dbReference type="NCBI Taxonomy" id="1120918"/>
    <lineage>
        <taxon>Bacteria</taxon>
        <taxon>Bacillati</taxon>
        <taxon>Bacillota</taxon>
        <taxon>Clostridia</taxon>
        <taxon>Lachnospirales</taxon>
        <taxon>Lachnospiraceae</taxon>
        <taxon>Acetitomaculum</taxon>
    </lineage>
</organism>
<dbReference type="GO" id="GO:0005737">
    <property type="term" value="C:cytoplasm"/>
    <property type="evidence" value="ECO:0007669"/>
    <property type="project" value="UniProtKB-SubCell"/>
</dbReference>
<dbReference type="GO" id="GO:0008360">
    <property type="term" value="P:regulation of cell shape"/>
    <property type="evidence" value="ECO:0007669"/>
    <property type="project" value="UniProtKB-KW"/>
</dbReference>
<feature type="domain" description="Mur ligase C-terminal" evidence="19">
    <location>
        <begin position="314"/>
        <end position="428"/>
    </location>
</feature>
<reference evidence="21 22" key="1">
    <citation type="submission" date="2016-10" db="EMBL/GenBank/DDBJ databases">
        <authorList>
            <person name="de Groot N.N."/>
        </authorList>
    </citation>
    <scope>NUCLEOTIDE SEQUENCE [LARGE SCALE GENOMIC DNA]</scope>
    <source>
        <strain evidence="21 22">DSM 5522</strain>
    </source>
</reference>
<evidence type="ECO:0000256" key="8">
    <source>
        <dbReference type="ARBA" id="ARBA00022598"/>
    </source>
</evidence>
<dbReference type="PROSITE" id="PS51257">
    <property type="entry name" value="PROKAR_LIPOPROTEIN"/>
    <property type="match status" value="1"/>
</dbReference>
<dbReference type="RefSeq" id="WP_092870321.1">
    <property type="nucleotide sequence ID" value="NZ_FOJY01000002.1"/>
</dbReference>
<evidence type="ECO:0000256" key="14">
    <source>
        <dbReference type="ARBA" id="ARBA00030398"/>
    </source>
</evidence>
<keyword evidence="17 18" id="KW-0132">Cell division</keyword>
<comment type="similarity">
    <text evidence="4 17">Belongs to the MurCDEF family.</text>
</comment>
<gene>
    <name evidence="17" type="primary">murD</name>
    <name evidence="21" type="ORF">SAMN05216249_102213</name>
</gene>
<dbReference type="PANTHER" id="PTHR43692:SF1">
    <property type="entry name" value="UDP-N-ACETYLMURAMOYLALANINE--D-GLUTAMATE LIGASE"/>
    <property type="match status" value="1"/>
</dbReference>
<evidence type="ECO:0000256" key="1">
    <source>
        <dbReference type="ARBA" id="ARBA00002734"/>
    </source>
</evidence>
<dbReference type="GO" id="GO:0009252">
    <property type="term" value="P:peptidoglycan biosynthetic process"/>
    <property type="evidence" value="ECO:0007669"/>
    <property type="project" value="UniProtKB-UniRule"/>
</dbReference>
<keyword evidence="22" id="KW-1185">Reference proteome</keyword>
<comment type="pathway">
    <text evidence="3 17 18">Cell wall biogenesis; peptidoglycan biosynthesis.</text>
</comment>
<evidence type="ECO:0000256" key="3">
    <source>
        <dbReference type="ARBA" id="ARBA00004752"/>
    </source>
</evidence>
<dbReference type="HAMAP" id="MF_00639">
    <property type="entry name" value="MurD"/>
    <property type="match status" value="1"/>
</dbReference>
<dbReference type="Pfam" id="PF21799">
    <property type="entry name" value="MurD-like_N"/>
    <property type="match status" value="1"/>
</dbReference>
<evidence type="ECO:0000313" key="21">
    <source>
        <dbReference type="EMBL" id="SFA80155.1"/>
    </source>
</evidence>
<dbReference type="Gene3D" id="3.40.1190.10">
    <property type="entry name" value="Mur-like, catalytic domain"/>
    <property type="match status" value="1"/>
</dbReference>
<comment type="catalytic activity">
    <reaction evidence="16 17 18">
        <text>UDP-N-acetyl-alpha-D-muramoyl-L-alanine + D-glutamate + ATP = UDP-N-acetyl-alpha-D-muramoyl-L-alanyl-D-glutamate + ADP + phosphate + H(+)</text>
        <dbReference type="Rhea" id="RHEA:16429"/>
        <dbReference type="ChEBI" id="CHEBI:15378"/>
        <dbReference type="ChEBI" id="CHEBI:29986"/>
        <dbReference type="ChEBI" id="CHEBI:30616"/>
        <dbReference type="ChEBI" id="CHEBI:43474"/>
        <dbReference type="ChEBI" id="CHEBI:83898"/>
        <dbReference type="ChEBI" id="CHEBI:83900"/>
        <dbReference type="ChEBI" id="CHEBI:456216"/>
        <dbReference type="EC" id="6.3.2.9"/>
    </reaction>
</comment>
<evidence type="ECO:0000256" key="5">
    <source>
        <dbReference type="ARBA" id="ARBA00012212"/>
    </source>
</evidence>
<dbReference type="AlphaFoldDB" id="A0A1I0VUS2"/>
<comment type="subcellular location">
    <subcellularLocation>
        <location evidence="2 17 18">Cytoplasm</location>
    </subcellularLocation>
</comment>
<evidence type="ECO:0000256" key="11">
    <source>
        <dbReference type="ARBA" id="ARBA00022960"/>
    </source>
</evidence>
<dbReference type="PANTHER" id="PTHR43692">
    <property type="entry name" value="UDP-N-ACETYLMURAMOYLALANINE--D-GLUTAMATE LIGASE"/>
    <property type="match status" value="1"/>
</dbReference>
<keyword evidence="17 18" id="KW-0131">Cell cycle</keyword>
<dbReference type="SUPFAM" id="SSF53623">
    <property type="entry name" value="MurD-like peptide ligases, catalytic domain"/>
    <property type="match status" value="1"/>
</dbReference>
<dbReference type="InterPro" id="IPR004101">
    <property type="entry name" value="Mur_ligase_C"/>
</dbReference>
<keyword evidence="10 17" id="KW-0067">ATP-binding</keyword>
<dbReference type="GO" id="GO:0071555">
    <property type="term" value="P:cell wall organization"/>
    <property type="evidence" value="ECO:0007669"/>
    <property type="project" value="UniProtKB-KW"/>
</dbReference>
<evidence type="ECO:0000256" key="6">
    <source>
        <dbReference type="ARBA" id="ARBA00015655"/>
    </source>
</evidence>
<dbReference type="InterPro" id="IPR036615">
    <property type="entry name" value="Mur_ligase_C_dom_sf"/>
</dbReference>
<dbReference type="GO" id="GO:0051301">
    <property type="term" value="P:cell division"/>
    <property type="evidence" value="ECO:0007669"/>
    <property type="project" value="UniProtKB-KW"/>
</dbReference>
<keyword evidence="8 17" id="KW-0436">Ligase</keyword>
<evidence type="ECO:0000256" key="15">
    <source>
        <dbReference type="ARBA" id="ARBA00032324"/>
    </source>
</evidence>
<keyword evidence="13 17" id="KW-0961">Cell wall biogenesis/degradation</keyword>
<dbReference type="SUPFAM" id="SSF51984">
    <property type="entry name" value="MurCD N-terminal domain"/>
    <property type="match status" value="1"/>
</dbReference>
<dbReference type="Proteomes" id="UP000198838">
    <property type="component" value="Unassembled WGS sequence"/>
</dbReference>
<dbReference type="STRING" id="1120918.SAMN05216249_102213"/>
<dbReference type="SUPFAM" id="SSF53244">
    <property type="entry name" value="MurD-like peptide ligases, peptide-binding domain"/>
    <property type="match status" value="1"/>
</dbReference>
<evidence type="ECO:0000313" key="22">
    <source>
        <dbReference type="Proteomes" id="UP000198838"/>
    </source>
</evidence>
<dbReference type="Gene3D" id="3.40.50.720">
    <property type="entry name" value="NAD(P)-binding Rossmann-like Domain"/>
    <property type="match status" value="1"/>
</dbReference>
<evidence type="ECO:0000256" key="12">
    <source>
        <dbReference type="ARBA" id="ARBA00022984"/>
    </source>
</evidence>
<dbReference type="Pfam" id="PF02875">
    <property type="entry name" value="Mur_ligase_C"/>
    <property type="match status" value="1"/>
</dbReference>
<keyword evidence="7 17" id="KW-0963">Cytoplasm</keyword>
<dbReference type="EC" id="6.3.2.9" evidence="5 17"/>
<evidence type="ECO:0000256" key="13">
    <source>
        <dbReference type="ARBA" id="ARBA00023316"/>
    </source>
</evidence>
<accession>A0A1I0VUS2</accession>
<dbReference type="Pfam" id="PF08245">
    <property type="entry name" value="Mur_ligase_M"/>
    <property type="match status" value="1"/>
</dbReference>
<name>A0A1I0VUS2_9FIRM</name>